<protein>
    <submittedName>
        <fullName evidence="9">AI-2E family transporter</fullName>
    </submittedName>
</protein>
<evidence type="ECO:0000256" key="4">
    <source>
        <dbReference type="ARBA" id="ARBA00022475"/>
    </source>
</evidence>
<evidence type="ECO:0000256" key="6">
    <source>
        <dbReference type="ARBA" id="ARBA00022989"/>
    </source>
</evidence>
<keyword evidence="3" id="KW-0813">Transport</keyword>
<feature type="transmembrane region" description="Helical" evidence="8">
    <location>
        <begin position="61"/>
        <end position="80"/>
    </location>
</feature>
<dbReference type="Proteomes" id="UP000333828">
    <property type="component" value="Unassembled WGS sequence"/>
</dbReference>
<comment type="subcellular location">
    <subcellularLocation>
        <location evidence="1">Cell membrane</location>
        <topology evidence="1">Multi-pass membrane protein</topology>
    </subcellularLocation>
</comment>
<dbReference type="GO" id="GO:0005886">
    <property type="term" value="C:plasma membrane"/>
    <property type="evidence" value="ECO:0007669"/>
    <property type="project" value="UniProtKB-SubCell"/>
</dbReference>
<dbReference type="PANTHER" id="PTHR21716:SF53">
    <property type="entry name" value="PERMEASE PERM-RELATED"/>
    <property type="match status" value="1"/>
</dbReference>
<proteinExistence type="inferred from homology"/>
<dbReference type="RefSeq" id="WP_150682606.1">
    <property type="nucleotide sequence ID" value="NZ_CABPSI010000001.1"/>
</dbReference>
<feature type="transmembrane region" description="Helical" evidence="8">
    <location>
        <begin position="5"/>
        <end position="22"/>
    </location>
</feature>
<gene>
    <name evidence="9" type="ORF">PIN31115_00303</name>
</gene>
<feature type="transmembrane region" description="Helical" evidence="8">
    <location>
        <begin position="28"/>
        <end position="49"/>
    </location>
</feature>
<keyword evidence="4" id="KW-1003">Cell membrane</keyword>
<feature type="transmembrane region" description="Helical" evidence="8">
    <location>
        <begin position="263"/>
        <end position="280"/>
    </location>
</feature>
<keyword evidence="5 8" id="KW-0812">Transmembrane</keyword>
<evidence type="ECO:0000313" key="9">
    <source>
        <dbReference type="EMBL" id="VVD65276.1"/>
    </source>
</evidence>
<reference evidence="9 10" key="1">
    <citation type="submission" date="2019-08" db="EMBL/GenBank/DDBJ databases">
        <authorList>
            <person name="Peeters C."/>
        </authorList>
    </citation>
    <scope>NUCLEOTIDE SEQUENCE [LARGE SCALE GENOMIC DNA]</scope>
    <source>
        <strain evidence="9 10">LMG 31115</strain>
    </source>
</reference>
<feature type="transmembrane region" description="Helical" evidence="8">
    <location>
        <begin position="300"/>
        <end position="329"/>
    </location>
</feature>
<dbReference type="AlphaFoldDB" id="A0A5E4RPG0"/>
<dbReference type="GO" id="GO:0055085">
    <property type="term" value="P:transmembrane transport"/>
    <property type="evidence" value="ECO:0007669"/>
    <property type="project" value="TreeGrafter"/>
</dbReference>
<organism evidence="9 10">
    <name type="scientific">Pandoraea iniqua</name>
    <dbReference type="NCBI Taxonomy" id="2508288"/>
    <lineage>
        <taxon>Bacteria</taxon>
        <taxon>Pseudomonadati</taxon>
        <taxon>Pseudomonadota</taxon>
        <taxon>Betaproteobacteria</taxon>
        <taxon>Burkholderiales</taxon>
        <taxon>Burkholderiaceae</taxon>
        <taxon>Pandoraea</taxon>
    </lineage>
</organism>
<dbReference type="EMBL" id="CABPSI010000001">
    <property type="protein sequence ID" value="VVD65276.1"/>
    <property type="molecule type" value="Genomic_DNA"/>
</dbReference>
<feature type="transmembrane region" description="Helical" evidence="8">
    <location>
        <begin position="201"/>
        <end position="220"/>
    </location>
</feature>
<accession>A0A5E4RPG0</accession>
<comment type="similarity">
    <text evidence="2">Belongs to the autoinducer-2 exporter (AI-2E) (TC 2.A.86) family.</text>
</comment>
<evidence type="ECO:0000256" key="3">
    <source>
        <dbReference type="ARBA" id="ARBA00022448"/>
    </source>
</evidence>
<evidence type="ECO:0000256" key="1">
    <source>
        <dbReference type="ARBA" id="ARBA00004651"/>
    </source>
</evidence>
<evidence type="ECO:0000256" key="8">
    <source>
        <dbReference type="SAM" id="Phobius"/>
    </source>
</evidence>
<dbReference type="InterPro" id="IPR002549">
    <property type="entry name" value="AI-2E-like"/>
</dbReference>
<feature type="transmembrane region" description="Helical" evidence="8">
    <location>
        <begin position="226"/>
        <end position="251"/>
    </location>
</feature>
<sequence length="353" mass="37898">MKQDLITCTCVLIIVTIVGWTIHVGRSVVVPIAFAMIVTYIVFGLAEIFRYLPRYGRRLRSGVRYGSAALLIVLVVWLGIDLLLADTNRMVAVAPRYEATLLALLSKAAVLLHIETEPTWAAMRREILGTVNIQALLATLIGSVSSIIATIVLVLLYAGFFLVEHDRFRQKLLAVMHRKPNFASVIDDINARIGTYLALKALLGAVLGILSWVCMHIVGLEFAGPLAVLIVVLNFVPYAGAIVSVALPALLGVLQFGGWNEPTFLLVSLGILNFLVGNLLDPWLMGGSMNLSASVILMSLAVWGAIWGVAGAFLAVPGTVAFTIICAAFGPTRPLATLLTRDPVPSQVSKTSG</sequence>
<evidence type="ECO:0000256" key="7">
    <source>
        <dbReference type="ARBA" id="ARBA00023136"/>
    </source>
</evidence>
<evidence type="ECO:0000256" key="2">
    <source>
        <dbReference type="ARBA" id="ARBA00009773"/>
    </source>
</evidence>
<evidence type="ECO:0000313" key="10">
    <source>
        <dbReference type="Proteomes" id="UP000333828"/>
    </source>
</evidence>
<keyword evidence="6 8" id="KW-1133">Transmembrane helix</keyword>
<dbReference type="PANTHER" id="PTHR21716">
    <property type="entry name" value="TRANSMEMBRANE PROTEIN"/>
    <property type="match status" value="1"/>
</dbReference>
<evidence type="ECO:0000256" key="5">
    <source>
        <dbReference type="ARBA" id="ARBA00022692"/>
    </source>
</evidence>
<keyword evidence="7 8" id="KW-0472">Membrane</keyword>
<feature type="transmembrane region" description="Helical" evidence="8">
    <location>
        <begin position="133"/>
        <end position="163"/>
    </location>
</feature>
<keyword evidence="10" id="KW-1185">Reference proteome</keyword>
<name>A0A5E4RPG0_9BURK</name>
<dbReference type="Pfam" id="PF01594">
    <property type="entry name" value="AI-2E_transport"/>
    <property type="match status" value="1"/>
</dbReference>